<reference evidence="2 3" key="1">
    <citation type="journal article" date="2016" name="Biochim. Biophys. Acta">
        <title>Characterization of red-shifted phycobilisomes isolated from the chlorophyll f-containing cyanobacterium Halomicronema hongdechloris.</title>
        <authorList>
            <person name="Li Y."/>
            <person name="Lin Y."/>
            <person name="Garvey C.J."/>
            <person name="Birch D."/>
            <person name="Corkery R.W."/>
            <person name="Loughlin P.C."/>
            <person name="Scheer H."/>
            <person name="Willows R.D."/>
            <person name="Chen M."/>
        </authorList>
    </citation>
    <scope>NUCLEOTIDE SEQUENCE [LARGE SCALE GENOMIC DNA]</scope>
    <source>
        <strain evidence="2 3">C2206</strain>
    </source>
</reference>
<organism evidence="2 3">
    <name type="scientific">Halomicronema hongdechloris C2206</name>
    <dbReference type="NCBI Taxonomy" id="1641165"/>
    <lineage>
        <taxon>Bacteria</taxon>
        <taxon>Bacillati</taxon>
        <taxon>Cyanobacteriota</taxon>
        <taxon>Cyanophyceae</taxon>
        <taxon>Nodosilineales</taxon>
        <taxon>Nodosilineaceae</taxon>
        <taxon>Halomicronema</taxon>
    </lineage>
</organism>
<proteinExistence type="predicted"/>
<dbReference type="RefSeq" id="WP_256995638.1">
    <property type="nucleotide sequence ID" value="NZ_CP021983.2"/>
</dbReference>
<evidence type="ECO:0000313" key="3">
    <source>
        <dbReference type="Proteomes" id="UP000191901"/>
    </source>
</evidence>
<keyword evidence="3" id="KW-1185">Reference proteome</keyword>
<evidence type="ECO:0000313" key="2">
    <source>
        <dbReference type="EMBL" id="ASC72062.1"/>
    </source>
</evidence>
<accession>A0A1Z3HP67</accession>
<name>A0A1Z3HP67_9CYAN</name>
<sequence length="42" mass="4403">MAEDPKNEKSPQTVIKADPVTVAAVITALLLVPLLIAGFLSQ</sequence>
<dbReference type="Proteomes" id="UP000191901">
    <property type="component" value="Chromosome"/>
</dbReference>
<gene>
    <name evidence="2" type="ORF">XM38_030160</name>
</gene>
<protein>
    <submittedName>
        <fullName evidence="2">Uncharacterized protein</fullName>
    </submittedName>
</protein>
<keyword evidence="1" id="KW-0472">Membrane</keyword>
<dbReference type="EMBL" id="CP021983">
    <property type="protein sequence ID" value="ASC72062.1"/>
    <property type="molecule type" value="Genomic_DNA"/>
</dbReference>
<evidence type="ECO:0000256" key="1">
    <source>
        <dbReference type="SAM" id="Phobius"/>
    </source>
</evidence>
<dbReference type="KEGG" id="hhg:XM38_030160"/>
<dbReference type="AlphaFoldDB" id="A0A1Z3HP67"/>
<feature type="transmembrane region" description="Helical" evidence="1">
    <location>
        <begin position="20"/>
        <end position="40"/>
    </location>
</feature>
<keyword evidence="1" id="KW-1133">Transmembrane helix</keyword>
<keyword evidence="1" id="KW-0812">Transmembrane</keyword>